<dbReference type="InterPro" id="IPR017853">
    <property type="entry name" value="GH"/>
</dbReference>
<dbReference type="EMBL" id="JYIZ01000057">
    <property type="protein sequence ID" value="KJL37544.1"/>
    <property type="molecule type" value="Genomic_DNA"/>
</dbReference>
<reference evidence="9 10" key="1">
    <citation type="submission" date="2015-02" db="EMBL/GenBank/DDBJ databases">
        <title>Draft genome sequences of ten Microbacterium spp. with emphasis on heavy metal contaminated environments.</title>
        <authorList>
            <person name="Corretto E."/>
        </authorList>
    </citation>
    <scope>NUCLEOTIDE SEQUENCE [LARGE SCALE GENOMIC DNA]</scope>
    <source>
        <strain evidence="9 10">DSM 12510</strain>
    </source>
</reference>
<dbReference type="PANTHER" id="PTHR22600">
    <property type="entry name" value="BETA-HEXOSAMINIDASE"/>
    <property type="match status" value="1"/>
</dbReference>
<dbReference type="GO" id="GO:0005975">
    <property type="term" value="P:carbohydrate metabolic process"/>
    <property type="evidence" value="ECO:0007669"/>
    <property type="project" value="InterPro"/>
</dbReference>
<dbReference type="AlphaFoldDB" id="A0A0M2H268"/>
<dbReference type="Proteomes" id="UP000033956">
    <property type="component" value="Unassembled WGS sequence"/>
</dbReference>
<keyword evidence="5 9" id="KW-0326">Glycosidase</keyword>
<dbReference type="SUPFAM" id="SSF51445">
    <property type="entry name" value="(Trans)glycosidases"/>
    <property type="match status" value="1"/>
</dbReference>
<dbReference type="GO" id="GO:0004563">
    <property type="term" value="F:beta-N-acetylhexosaminidase activity"/>
    <property type="evidence" value="ECO:0007669"/>
    <property type="project" value="UniProtKB-EC"/>
</dbReference>
<feature type="domain" description="Glycoside hydrolase family 20 catalytic" evidence="7">
    <location>
        <begin position="139"/>
        <end position="486"/>
    </location>
</feature>
<comment type="caution">
    <text evidence="9">The sequence shown here is derived from an EMBL/GenBank/DDBJ whole genome shotgun (WGS) entry which is preliminary data.</text>
</comment>
<name>A0A0M2H268_9MICO</name>
<dbReference type="PRINTS" id="PR00738">
    <property type="entry name" value="GLHYDRLASE20"/>
</dbReference>
<organism evidence="9 10">
    <name type="scientific">Microbacterium terrae</name>
    <dbReference type="NCBI Taxonomy" id="69369"/>
    <lineage>
        <taxon>Bacteria</taxon>
        <taxon>Bacillati</taxon>
        <taxon>Actinomycetota</taxon>
        <taxon>Actinomycetes</taxon>
        <taxon>Micrococcales</taxon>
        <taxon>Microbacteriaceae</taxon>
        <taxon>Microbacterium</taxon>
    </lineage>
</organism>
<feature type="domain" description="Beta-hexosaminidase bacterial type N-terminal" evidence="8">
    <location>
        <begin position="5"/>
        <end position="125"/>
    </location>
</feature>
<dbReference type="Pfam" id="PF00728">
    <property type="entry name" value="Glyco_hydro_20"/>
    <property type="match status" value="1"/>
</dbReference>
<dbReference type="Pfam" id="PF02838">
    <property type="entry name" value="Glyco_hydro_20b"/>
    <property type="match status" value="1"/>
</dbReference>
<evidence type="ECO:0000256" key="3">
    <source>
        <dbReference type="ARBA" id="ARBA00012663"/>
    </source>
</evidence>
<keyword evidence="10" id="KW-1185">Reference proteome</keyword>
<dbReference type="PATRIC" id="fig|92835.4.peg.3333"/>
<dbReference type="STRING" id="92835.RS81_03301"/>
<evidence type="ECO:0000259" key="7">
    <source>
        <dbReference type="Pfam" id="PF00728"/>
    </source>
</evidence>
<dbReference type="InterPro" id="IPR015883">
    <property type="entry name" value="Glyco_hydro_20_cat"/>
</dbReference>
<protein>
    <recommendedName>
        <fullName evidence="3">beta-N-acetylhexosaminidase</fullName>
        <ecNumber evidence="3">3.2.1.52</ecNumber>
    </recommendedName>
</protein>
<keyword evidence="4 9" id="KW-0378">Hydrolase</keyword>
<evidence type="ECO:0000256" key="1">
    <source>
        <dbReference type="ARBA" id="ARBA00001231"/>
    </source>
</evidence>
<dbReference type="PANTHER" id="PTHR22600:SF57">
    <property type="entry name" value="BETA-N-ACETYLHEXOSAMINIDASE"/>
    <property type="match status" value="1"/>
</dbReference>
<dbReference type="GO" id="GO:0016020">
    <property type="term" value="C:membrane"/>
    <property type="evidence" value="ECO:0007669"/>
    <property type="project" value="TreeGrafter"/>
</dbReference>
<evidence type="ECO:0000313" key="9">
    <source>
        <dbReference type="EMBL" id="KJL37544.1"/>
    </source>
</evidence>
<evidence type="ECO:0000259" key="8">
    <source>
        <dbReference type="Pfam" id="PF02838"/>
    </source>
</evidence>
<dbReference type="OrthoDB" id="9763537at2"/>
<proteinExistence type="inferred from homology"/>
<evidence type="ECO:0000256" key="6">
    <source>
        <dbReference type="PIRSR" id="PIRSR625705-1"/>
    </source>
</evidence>
<dbReference type="Gene3D" id="3.30.379.10">
    <property type="entry name" value="Chitobiase/beta-hexosaminidase domain 2-like"/>
    <property type="match status" value="1"/>
</dbReference>
<dbReference type="InterPro" id="IPR029018">
    <property type="entry name" value="Hex-like_dom2"/>
</dbReference>
<comment type="catalytic activity">
    <reaction evidence="1">
        <text>Hydrolysis of terminal non-reducing N-acetyl-D-hexosamine residues in N-acetyl-beta-D-hexosaminides.</text>
        <dbReference type="EC" id="3.2.1.52"/>
    </reaction>
</comment>
<evidence type="ECO:0000313" key="10">
    <source>
        <dbReference type="Proteomes" id="UP000033956"/>
    </source>
</evidence>
<dbReference type="GO" id="GO:0030203">
    <property type="term" value="P:glycosaminoglycan metabolic process"/>
    <property type="evidence" value="ECO:0007669"/>
    <property type="project" value="TreeGrafter"/>
</dbReference>
<evidence type="ECO:0000256" key="5">
    <source>
        <dbReference type="ARBA" id="ARBA00023295"/>
    </source>
</evidence>
<dbReference type="Gene3D" id="3.20.20.80">
    <property type="entry name" value="Glycosidases"/>
    <property type="match status" value="1"/>
</dbReference>
<evidence type="ECO:0000256" key="2">
    <source>
        <dbReference type="ARBA" id="ARBA00006285"/>
    </source>
</evidence>
<dbReference type="InterPro" id="IPR015882">
    <property type="entry name" value="HEX_bac_N"/>
</dbReference>
<evidence type="ECO:0000256" key="4">
    <source>
        <dbReference type="ARBA" id="ARBA00022801"/>
    </source>
</evidence>
<comment type="similarity">
    <text evidence="2">Belongs to the glycosyl hydrolase 20 family.</text>
</comment>
<sequence length="523" mass="57897">MPSLPVIPSPAVVVLGEGALRISDLTTITVSDERALTLATRFREDLARWGGPMLGDVSVTRERVGASVRFVLTSTDTDPRWPGTPGVDDAHTVVVDEQGVVVESAHLSGLVRGAASVIQLLARSEGDLGLVRFEDRARWSWRGLSVDVVRWFVPYEQLKRIVDLLALYKFNVLHLHLSDNEGWRLEIPGWPMLTTGEGDTREYLTLDEYDDLVAYAADRFITVVPEIDMPGHVAAALRAYPELNPIDAAGLEGPFPIANLSPDSDAAWRFLDDVLRTLAAHTPGPFIHVGGDEAFGMDADAHAAFVNRAIATVKQLGKQSIGWQETSRADVGPDHIAQYWVDFKVEGDKAPESGSKSLDDVSESSMAALAAHFAEAMLDGERINSKGSRLLVSPLSRAYLDRPHGERSWSDAQEALRARLGLQYYPGTAVRDYLEWNPAEILPAIDESRIVGVETAIWCESVKDLADLEALLLPRLPAIAEVGWSAKPTSWDEYRERLAQHAPLWTAQDWRWFEVETVDWIRR</sequence>
<dbReference type="SUPFAM" id="SSF55545">
    <property type="entry name" value="beta-N-acetylhexosaminidase-like domain"/>
    <property type="match status" value="1"/>
</dbReference>
<dbReference type="RefSeq" id="WP_052682634.1">
    <property type="nucleotide sequence ID" value="NZ_BAAAUP010000002.1"/>
</dbReference>
<dbReference type="EC" id="3.2.1.52" evidence="3"/>
<gene>
    <name evidence="9" type="ORF">RS81_03301</name>
</gene>
<accession>A0A0M2H268</accession>
<feature type="active site" description="Proton donor" evidence="6">
    <location>
        <position position="293"/>
    </location>
</feature>
<dbReference type="InterPro" id="IPR025705">
    <property type="entry name" value="Beta_hexosaminidase_sua/sub"/>
</dbReference>